<evidence type="ECO:0000256" key="1">
    <source>
        <dbReference type="SAM" id="MobiDB-lite"/>
    </source>
</evidence>
<name>A0A2S9J5N7_9SPHI</name>
<gene>
    <name evidence="2" type="ORF">C5745_06145</name>
</gene>
<organism evidence="2 3">
    <name type="scientific">Sphingobacterium haloxyli</name>
    <dbReference type="NCBI Taxonomy" id="2100533"/>
    <lineage>
        <taxon>Bacteria</taxon>
        <taxon>Pseudomonadati</taxon>
        <taxon>Bacteroidota</taxon>
        <taxon>Sphingobacteriia</taxon>
        <taxon>Sphingobacteriales</taxon>
        <taxon>Sphingobacteriaceae</taxon>
        <taxon>Sphingobacterium</taxon>
    </lineage>
</organism>
<evidence type="ECO:0000313" key="2">
    <source>
        <dbReference type="EMBL" id="PRD48092.1"/>
    </source>
</evidence>
<feature type="compositionally biased region" description="Basic and acidic residues" evidence="1">
    <location>
        <begin position="41"/>
        <end position="57"/>
    </location>
</feature>
<sequence>MNTNEHKEKPQTDRERGVAENEKANYSNFPQEESKDEDEKDNIKETDQLDERDKEGGDIAGNAAGNVPADEEED</sequence>
<evidence type="ECO:0000313" key="3">
    <source>
        <dbReference type="Proteomes" id="UP000239711"/>
    </source>
</evidence>
<dbReference type="OrthoDB" id="711506at2"/>
<accession>A0A2S9J5N7</accession>
<protein>
    <submittedName>
        <fullName evidence="2">Uncharacterized protein</fullName>
    </submittedName>
</protein>
<reference evidence="2 3" key="1">
    <citation type="submission" date="2018-02" db="EMBL/GenBank/DDBJ databases">
        <title>The draft genome of Sphingobacterium sp. 5JN-11.</title>
        <authorList>
            <person name="Liu L."/>
            <person name="Li L."/>
            <person name="Liang L."/>
            <person name="Zhang X."/>
            <person name="Wang T."/>
        </authorList>
    </citation>
    <scope>NUCLEOTIDE SEQUENCE [LARGE SCALE GENOMIC DNA]</scope>
    <source>
        <strain evidence="2 3">5JN-11</strain>
    </source>
</reference>
<proteinExistence type="predicted"/>
<dbReference type="Proteomes" id="UP000239711">
    <property type="component" value="Unassembled WGS sequence"/>
</dbReference>
<keyword evidence="3" id="KW-1185">Reference proteome</keyword>
<feature type="region of interest" description="Disordered" evidence="1">
    <location>
        <begin position="1"/>
        <end position="74"/>
    </location>
</feature>
<dbReference type="EMBL" id="PVBQ01000004">
    <property type="protein sequence ID" value="PRD48092.1"/>
    <property type="molecule type" value="Genomic_DNA"/>
</dbReference>
<feature type="compositionally biased region" description="Basic and acidic residues" evidence="1">
    <location>
        <begin position="1"/>
        <end position="23"/>
    </location>
</feature>
<comment type="caution">
    <text evidence="2">The sequence shown here is derived from an EMBL/GenBank/DDBJ whole genome shotgun (WGS) entry which is preliminary data.</text>
</comment>
<dbReference type="RefSeq" id="WP_105716119.1">
    <property type="nucleotide sequence ID" value="NZ_PVBQ01000004.1"/>
</dbReference>
<dbReference type="AlphaFoldDB" id="A0A2S9J5N7"/>